<dbReference type="SUPFAM" id="SSF52833">
    <property type="entry name" value="Thioredoxin-like"/>
    <property type="match status" value="1"/>
</dbReference>
<evidence type="ECO:0000313" key="2">
    <source>
        <dbReference type="EMBL" id="MEE1884114.1"/>
    </source>
</evidence>
<dbReference type="RefSeq" id="WP_330145032.1">
    <property type="nucleotide sequence ID" value="NZ_JAZDQU010000001.1"/>
</dbReference>
<dbReference type="PROSITE" id="PS51257">
    <property type="entry name" value="PROKAR_LIPOPROTEIN"/>
    <property type="match status" value="1"/>
</dbReference>
<evidence type="ECO:0000313" key="3">
    <source>
        <dbReference type="Proteomes" id="UP001337681"/>
    </source>
</evidence>
<dbReference type="Gene3D" id="3.40.30.10">
    <property type="entry name" value="Glutaredoxin"/>
    <property type="match status" value="1"/>
</dbReference>
<organism evidence="2 3">
    <name type="scientific">Pedobacter flavus</name>
    <dbReference type="NCBI Taxonomy" id="3113906"/>
    <lineage>
        <taxon>Bacteria</taxon>
        <taxon>Pseudomonadati</taxon>
        <taxon>Bacteroidota</taxon>
        <taxon>Sphingobacteriia</taxon>
        <taxon>Sphingobacteriales</taxon>
        <taxon>Sphingobacteriaceae</taxon>
        <taxon>Pedobacter</taxon>
    </lineage>
</organism>
<sequence length="214" mass="24929">MKANKKNLVLLSVFVVLLWIACKSERSKLPMIPDRIETRMENGKEVADTIFKTIPEFSYYNQDSVLINNSMFDGKIYVADFFFTSCPTICPTMHRNMMKVFKKYKDNPNVMFLSHTIDYKYDKPSRLKAYKSKLGAEGDQWQFVWGPKTEIYSTAQKNYLVAVAEDQNEAGGYVHQGFFILVDKYRRVRGAYDGVTDEQTDKLMKDMDVLLEER</sequence>
<dbReference type="Proteomes" id="UP001337681">
    <property type="component" value="Unassembled WGS sequence"/>
</dbReference>
<reference evidence="2 3" key="1">
    <citation type="submission" date="2024-01" db="EMBL/GenBank/DDBJ databases">
        <title>Pedobacter sp. nov., isolated from oil-contaminated soil.</title>
        <authorList>
            <person name="Le N.T.T."/>
        </authorList>
    </citation>
    <scope>NUCLEOTIDE SEQUENCE [LARGE SCALE GENOMIC DNA]</scope>
    <source>
        <strain evidence="2 3">VNH31</strain>
    </source>
</reference>
<name>A0ABU7GYK6_9SPHI</name>
<protein>
    <submittedName>
        <fullName evidence="2">SCO family protein</fullName>
    </submittedName>
</protein>
<dbReference type="PANTHER" id="PTHR12151">
    <property type="entry name" value="ELECTRON TRANSPORT PROTIN SCO1/SENC FAMILY MEMBER"/>
    <property type="match status" value="1"/>
</dbReference>
<gene>
    <name evidence="2" type="ORF">VRU49_01660</name>
</gene>
<proteinExistence type="inferred from homology"/>
<dbReference type="Pfam" id="PF02630">
    <property type="entry name" value="SCO1-SenC"/>
    <property type="match status" value="1"/>
</dbReference>
<dbReference type="CDD" id="cd02968">
    <property type="entry name" value="SCO"/>
    <property type="match status" value="1"/>
</dbReference>
<dbReference type="EMBL" id="JAZDQU010000001">
    <property type="protein sequence ID" value="MEE1884114.1"/>
    <property type="molecule type" value="Genomic_DNA"/>
</dbReference>
<comment type="similarity">
    <text evidence="1">Belongs to the SCO1/2 family.</text>
</comment>
<comment type="caution">
    <text evidence="2">The sequence shown here is derived from an EMBL/GenBank/DDBJ whole genome shotgun (WGS) entry which is preliminary data.</text>
</comment>
<dbReference type="InterPro" id="IPR003782">
    <property type="entry name" value="SCO1/SenC"/>
</dbReference>
<keyword evidence="3" id="KW-1185">Reference proteome</keyword>
<dbReference type="InterPro" id="IPR036249">
    <property type="entry name" value="Thioredoxin-like_sf"/>
</dbReference>
<evidence type="ECO:0000256" key="1">
    <source>
        <dbReference type="ARBA" id="ARBA00010996"/>
    </source>
</evidence>
<dbReference type="PANTHER" id="PTHR12151:SF25">
    <property type="entry name" value="LINALOOL DEHYDRATASE_ISOMERASE DOMAIN-CONTAINING PROTEIN"/>
    <property type="match status" value="1"/>
</dbReference>
<accession>A0ABU7GYK6</accession>